<evidence type="ECO:0000256" key="1">
    <source>
        <dbReference type="ARBA" id="ARBA00006284"/>
    </source>
</evidence>
<sequence length="394" mass="40722">MKILVVPDSYKGSLSSKEVAECMEQGILEVLPEAQVCKIPIADGGEGTVDAILSVTRGEARQLEVVGPQGGTVTAVYGIFDEGRSAVIEMASASGLMLVPPDQLNPMTATTYGTGQVIKEVLESGVRKLVVGIGGSATNDGGVGMAQALGVRFLDASGEEIGYGGRELHRICTIDTSRLHPAIAECEITIASDVTNPLCGPDGASHIFGPQKGATPEMILKLDEGLKHLAAVIQEQLGIDIANAAGSGAAGGLGAGLMAFLNAKMARGIDIVLEAARFDEEVRDADLVFTGEGRTDAQTVFGKTPAGVAKISKKYNKPVVCISGGVTADAFEIYSIGIDVIVGATQVPMSLEEAIGKAPANIRHAASSVLRSILIPEKYGFGSHSKLHNVEANG</sequence>
<dbReference type="InterPro" id="IPR018193">
    <property type="entry name" value="Glyc_kinase_flavodox-like_fold"/>
</dbReference>
<accession>A0A919XQ42</accession>
<evidence type="ECO:0000256" key="2">
    <source>
        <dbReference type="ARBA" id="ARBA00022679"/>
    </source>
</evidence>
<dbReference type="EMBL" id="BORR01000001">
    <property type="protein sequence ID" value="GIO35498.1"/>
    <property type="molecule type" value="Genomic_DNA"/>
</dbReference>
<dbReference type="Proteomes" id="UP000681162">
    <property type="component" value="Unassembled WGS sequence"/>
</dbReference>
<keyword evidence="2 4" id="KW-0808">Transferase</keyword>
<proteinExistence type="inferred from homology"/>
<protein>
    <submittedName>
        <fullName evidence="5">Glycerate 2-kinase</fullName>
    </submittedName>
</protein>
<dbReference type="Gene3D" id="3.90.1510.10">
    <property type="entry name" value="Glycerate kinase, domain 2"/>
    <property type="match status" value="1"/>
</dbReference>
<dbReference type="GO" id="GO:0031388">
    <property type="term" value="P:organic acid phosphorylation"/>
    <property type="evidence" value="ECO:0007669"/>
    <property type="project" value="UniProtKB-UniRule"/>
</dbReference>
<dbReference type="InterPro" id="IPR036129">
    <property type="entry name" value="Glycerate_kinase_sf"/>
</dbReference>
<keyword evidence="3 4" id="KW-0418">Kinase</keyword>
<evidence type="ECO:0000256" key="3">
    <source>
        <dbReference type="ARBA" id="ARBA00022777"/>
    </source>
</evidence>
<dbReference type="PIRSF" id="PIRSF006078">
    <property type="entry name" value="GlxK"/>
    <property type="match status" value="1"/>
</dbReference>
<dbReference type="Gene3D" id="3.40.50.10350">
    <property type="entry name" value="Glycerate kinase, domain 1"/>
    <property type="match status" value="1"/>
</dbReference>
<comment type="caution">
    <text evidence="5">The sequence shown here is derived from an EMBL/GenBank/DDBJ whole genome shotgun (WGS) entry which is preliminary data.</text>
</comment>
<dbReference type="SUPFAM" id="SSF110738">
    <property type="entry name" value="Glycerate kinase I"/>
    <property type="match status" value="1"/>
</dbReference>
<evidence type="ECO:0000256" key="4">
    <source>
        <dbReference type="PIRNR" id="PIRNR006078"/>
    </source>
</evidence>
<dbReference type="PANTHER" id="PTHR21599:SF0">
    <property type="entry name" value="GLYCERATE KINASE"/>
    <property type="match status" value="1"/>
</dbReference>
<name>A0A919XQ42_9BACL</name>
<dbReference type="InterPro" id="IPR004381">
    <property type="entry name" value="Glycerate_kinase"/>
</dbReference>
<dbReference type="InterPro" id="IPR018197">
    <property type="entry name" value="Glycerate_kinase_RE-like"/>
</dbReference>
<organism evidence="5 6">
    <name type="scientific">Paenibacillus antibioticophila</name>
    <dbReference type="NCBI Taxonomy" id="1274374"/>
    <lineage>
        <taxon>Bacteria</taxon>
        <taxon>Bacillati</taxon>
        <taxon>Bacillota</taxon>
        <taxon>Bacilli</taxon>
        <taxon>Bacillales</taxon>
        <taxon>Paenibacillaceae</taxon>
        <taxon>Paenibacillus</taxon>
    </lineage>
</organism>
<evidence type="ECO:0000313" key="5">
    <source>
        <dbReference type="EMBL" id="GIO35498.1"/>
    </source>
</evidence>
<reference evidence="5 6" key="1">
    <citation type="submission" date="2021-03" db="EMBL/GenBank/DDBJ databases">
        <title>Antimicrobial resistance genes in bacteria isolated from Japanese honey, and their potential for conferring macrolide and lincosamide resistance in the American foulbrood pathogen Paenibacillus larvae.</title>
        <authorList>
            <person name="Okamoto M."/>
            <person name="Kumagai M."/>
            <person name="Kanamori H."/>
            <person name="Takamatsu D."/>
        </authorList>
    </citation>
    <scope>NUCLEOTIDE SEQUENCE [LARGE SCALE GENOMIC DNA]</scope>
    <source>
        <strain evidence="5 6">J41TS12</strain>
    </source>
</reference>
<dbReference type="NCBIfam" id="TIGR00045">
    <property type="entry name" value="glycerate kinase"/>
    <property type="match status" value="1"/>
</dbReference>
<dbReference type="RefSeq" id="WP_212937911.1">
    <property type="nucleotide sequence ID" value="NZ_BORR01000001.1"/>
</dbReference>
<gene>
    <name evidence="5" type="ORF">J41TS12_03590</name>
</gene>
<keyword evidence="6" id="KW-1185">Reference proteome</keyword>
<evidence type="ECO:0000313" key="6">
    <source>
        <dbReference type="Proteomes" id="UP000681162"/>
    </source>
</evidence>
<dbReference type="AlphaFoldDB" id="A0A919XQ42"/>
<dbReference type="Pfam" id="PF02595">
    <property type="entry name" value="Gly_kinase"/>
    <property type="match status" value="1"/>
</dbReference>
<dbReference type="GO" id="GO:0008887">
    <property type="term" value="F:glycerate kinase activity"/>
    <property type="evidence" value="ECO:0007669"/>
    <property type="project" value="UniProtKB-UniRule"/>
</dbReference>
<comment type="similarity">
    <text evidence="1 4">Belongs to the glycerate kinase type-1 family.</text>
</comment>
<dbReference type="PANTHER" id="PTHR21599">
    <property type="entry name" value="GLYCERATE KINASE"/>
    <property type="match status" value="1"/>
</dbReference>